<feature type="compositionally biased region" description="Pro residues" evidence="1">
    <location>
        <begin position="97"/>
        <end position="109"/>
    </location>
</feature>
<feature type="compositionally biased region" description="Low complexity" evidence="1">
    <location>
        <begin position="87"/>
        <end position="96"/>
    </location>
</feature>
<sequence>MINLMFQTLAVPYGYTTECSNMEDNNIEWHQLVCSNNHRNGTSAIHGPMLPDLILDTPPPSPLRRAHSYHFIFPEKSYQTDLPPTPTSSLLPSQYSLPPPTPTSLPPTPSTAGDEDHSVPTMSVERIQAVRRQILADPEARVPPLHHLPQLTWDVPLPSHVRSPQPLLQIPQQQTEEQRTCRTVGDDLRRIADKFHLDHAMVRRKRSHNSRNGMDIVIPIALTRCLQVSLVAIACWRLLNKFG</sequence>
<proteinExistence type="predicted"/>
<evidence type="ECO:0000313" key="2">
    <source>
        <dbReference type="EMBL" id="CAL4180088.1"/>
    </source>
</evidence>
<protein>
    <submittedName>
        <fullName evidence="2">Uncharacterized protein</fullName>
    </submittedName>
</protein>
<evidence type="ECO:0000313" key="3">
    <source>
        <dbReference type="Proteomes" id="UP001497623"/>
    </source>
</evidence>
<name>A0AAV2SD99_MEGNR</name>
<keyword evidence="3" id="KW-1185">Reference proteome</keyword>
<dbReference type="EMBL" id="CAXKWB010057961">
    <property type="protein sequence ID" value="CAL4180088.1"/>
    <property type="molecule type" value="Genomic_DNA"/>
</dbReference>
<comment type="caution">
    <text evidence="2">The sequence shown here is derived from an EMBL/GenBank/DDBJ whole genome shotgun (WGS) entry which is preliminary data.</text>
</comment>
<evidence type="ECO:0000256" key="1">
    <source>
        <dbReference type="SAM" id="MobiDB-lite"/>
    </source>
</evidence>
<accession>A0AAV2SD99</accession>
<reference evidence="2 3" key="1">
    <citation type="submission" date="2024-05" db="EMBL/GenBank/DDBJ databases">
        <authorList>
            <person name="Wallberg A."/>
        </authorList>
    </citation>
    <scope>NUCLEOTIDE SEQUENCE [LARGE SCALE GENOMIC DNA]</scope>
</reference>
<organism evidence="2 3">
    <name type="scientific">Meganyctiphanes norvegica</name>
    <name type="common">Northern krill</name>
    <name type="synonym">Thysanopoda norvegica</name>
    <dbReference type="NCBI Taxonomy" id="48144"/>
    <lineage>
        <taxon>Eukaryota</taxon>
        <taxon>Metazoa</taxon>
        <taxon>Ecdysozoa</taxon>
        <taxon>Arthropoda</taxon>
        <taxon>Crustacea</taxon>
        <taxon>Multicrustacea</taxon>
        <taxon>Malacostraca</taxon>
        <taxon>Eumalacostraca</taxon>
        <taxon>Eucarida</taxon>
        <taxon>Euphausiacea</taxon>
        <taxon>Euphausiidae</taxon>
        <taxon>Meganyctiphanes</taxon>
    </lineage>
</organism>
<gene>
    <name evidence="2" type="ORF">MNOR_LOCUS35273</name>
</gene>
<dbReference type="AlphaFoldDB" id="A0AAV2SD99"/>
<dbReference type="Proteomes" id="UP001497623">
    <property type="component" value="Unassembled WGS sequence"/>
</dbReference>
<feature type="region of interest" description="Disordered" evidence="1">
    <location>
        <begin position="77"/>
        <end position="118"/>
    </location>
</feature>